<reference evidence="2" key="1">
    <citation type="submission" date="2019-07" db="EMBL/GenBank/DDBJ databases">
        <title>Whole genome shotgun sequence of Lactobacillus kefiri NBRC 15888.</title>
        <authorList>
            <person name="Hosoyama A."/>
            <person name="Uohara A."/>
            <person name="Ohji S."/>
            <person name="Ichikawa N."/>
        </authorList>
    </citation>
    <scope>NUCLEOTIDE SEQUENCE [LARGE SCALE GENOMIC DNA]</scope>
    <source>
        <strain evidence="2">NBRC 15888</strain>
    </source>
</reference>
<keyword evidence="3" id="KW-1185">Reference proteome</keyword>
<keyword evidence="1" id="KW-1133">Transmembrane helix</keyword>
<keyword evidence="1" id="KW-0472">Membrane</keyword>
<evidence type="ECO:0000256" key="1">
    <source>
        <dbReference type="SAM" id="Phobius"/>
    </source>
</evidence>
<proteinExistence type="predicted"/>
<evidence type="ECO:0008006" key="4">
    <source>
        <dbReference type="Google" id="ProtNLM"/>
    </source>
</evidence>
<comment type="caution">
    <text evidence="2">The sequence shown here is derived from an EMBL/GenBank/DDBJ whole genome shotgun (WGS) entry which is preliminary data.</text>
</comment>
<evidence type="ECO:0000313" key="3">
    <source>
        <dbReference type="Proteomes" id="UP000321893"/>
    </source>
</evidence>
<organism evidence="2 3">
    <name type="scientific">Lentilactobacillus kefiri</name>
    <name type="common">Lactobacillus kefiri</name>
    <dbReference type="NCBI Taxonomy" id="33962"/>
    <lineage>
        <taxon>Bacteria</taxon>
        <taxon>Bacillati</taxon>
        <taxon>Bacillota</taxon>
        <taxon>Bacilli</taxon>
        <taxon>Lactobacillales</taxon>
        <taxon>Lactobacillaceae</taxon>
        <taxon>Lentilactobacillus</taxon>
    </lineage>
</organism>
<dbReference type="Proteomes" id="UP000321893">
    <property type="component" value="Unassembled WGS sequence"/>
</dbReference>
<dbReference type="AlphaFoldDB" id="A0A511DYY6"/>
<protein>
    <recommendedName>
        <fullName evidence="4">DUF1056 family protein</fullName>
    </recommendedName>
</protein>
<gene>
    <name evidence="2" type="ORF">LKE01_21430</name>
</gene>
<keyword evidence="1" id="KW-0812">Transmembrane</keyword>
<evidence type="ECO:0000313" key="2">
    <source>
        <dbReference type="EMBL" id="GEL29323.1"/>
    </source>
</evidence>
<name>A0A511DYY6_LENKE</name>
<sequence>MKRVMNIMKISAFNKVALQTYFFILGLVLFNLGIFLSSLNFGLITSGLTLVLLAVIINIEKKGGK</sequence>
<accession>A0A511DYY6</accession>
<feature type="transmembrane region" description="Helical" evidence="1">
    <location>
        <begin position="41"/>
        <end position="59"/>
    </location>
</feature>
<feature type="transmembrane region" description="Helical" evidence="1">
    <location>
        <begin position="12"/>
        <end position="35"/>
    </location>
</feature>
<dbReference type="EMBL" id="BJVK01000047">
    <property type="protein sequence ID" value="GEL29323.1"/>
    <property type="molecule type" value="Genomic_DNA"/>
</dbReference>